<evidence type="ECO:0000313" key="13">
    <source>
        <dbReference type="Proteomes" id="UP001458880"/>
    </source>
</evidence>
<evidence type="ECO:0000256" key="10">
    <source>
        <dbReference type="SAM" id="Phobius"/>
    </source>
</evidence>
<sequence length="256" mass="29641">MAPIAILSQLKPTNQGNHKCRENWPSLDYERAYNLFLDVVLLVIPLLVLAVTYSLITRTLCKGMRTERFIKNTSSLNGIVEVYVNLQVSTNKKWSGRNSTKEATTLRELRHNWSQDSPSPISGSSQKPKSSCLRRTNAERSLQNKKRVIKMLFAVVLEFFICWTPLYIINTIVLFEQSFIYNSLGYTAISFFQLLAYTSSCCNPITYCFMNYGFRKSFLNLFRCLKKFKSGRRFPTLNESEFNMETKWSNKCPEPP</sequence>
<keyword evidence="3 10" id="KW-0812">Transmembrane</keyword>
<gene>
    <name evidence="12" type="ORF">QE152_g32406</name>
</gene>
<evidence type="ECO:0000256" key="9">
    <source>
        <dbReference type="SAM" id="MobiDB-lite"/>
    </source>
</evidence>
<keyword evidence="5" id="KW-0297">G-protein coupled receptor</keyword>
<feature type="region of interest" description="Disordered" evidence="9">
    <location>
        <begin position="113"/>
        <end position="137"/>
    </location>
</feature>
<keyword evidence="7 12" id="KW-0675">Receptor</keyword>
<organism evidence="12 13">
    <name type="scientific">Popillia japonica</name>
    <name type="common">Japanese beetle</name>
    <dbReference type="NCBI Taxonomy" id="7064"/>
    <lineage>
        <taxon>Eukaryota</taxon>
        <taxon>Metazoa</taxon>
        <taxon>Ecdysozoa</taxon>
        <taxon>Arthropoda</taxon>
        <taxon>Hexapoda</taxon>
        <taxon>Insecta</taxon>
        <taxon>Pterygota</taxon>
        <taxon>Neoptera</taxon>
        <taxon>Endopterygota</taxon>
        <taxon>Coleoptera</taxon>
        <taxon>Polyphaga</taxon>
        <taxon>Scarabaeiformia</taxon>
        <taxon>Scarabaeidae</taxon>
        <taxon>Rutelinae</taxon>
        <taxon>Popillia</taxon>
    </lineage>
</organism>
<dbReference type="AlphaFoldDB" id="A0AAW1IZF5"/>
<dbReference type="PANTHER" id="PTHR24238:SF75">
    <property type="entry name" value="CHOLECYSTOKININ-LIKE RECEPTOR AT 17D1-RELATED"/>
    <property type="match status" value="1"/>
</dbReference>
<proteinExistence type="inferred from homology"/>
<dbReference type="PRINTS" id="PR00237">
    <property type="entry name" value="GPCRRHODOPSN"/>
</dbReference>
<dbReference type="PROSITE" id="PS50262">
    <property type="entry name" value="G_PROTEIN_RECEP_F1_2"/>
    <property type="match status" value="1"/>
</dbReference>
<dbReference type="Gene3D" id="1.20.1070.10">
    <property type="entry name" value="Rhodopsin 7-helix transmembrane proteins"/>
    <property type="match status" value="1"/>
</dbReference>
<feature type="domain" description="G-protein coupled receptors family 1 profile" evidence="11">
    <location>
        <begin position="1"/>
        <end position="207"/>
    </location>
</feature>
<dbReference type="InterPro" id="IPR000276">
    <property type="entry name" value="GPCR_Rhodpsn"/>
</dbReference>
<evidence type="ECO:0000256" key="8">
    <source>
        <dbReference type="ARBA" id="ARBA00023224"/>
    </source>
</evidence>
<evidence type="ECO:0000256" key="5">
    <source>
        <dbReference type="ARBA" id="ARBA00023040"/>
    </source>
</evidence>
<evidence type="ECO:0000256" key="4">
    <source>
        <dbReference type="ARBA" id="ARBA00022989"/>
    </source>
</evidence>
<dbReference type="Proteomes" id="UP001458880">
    <property type="component" value="Unassembled WGS sequence"/>
</dbReference>
<keyword evidence="6 10" id="KW-0472">Membrane</keyword>
<keyword evidence="4 10" id="KW-1133">Transmembrane helix</keyword>
<protein>
    <submittedName>
        <fullName evidence="12">7 transmembrane receptor (Rhodopsin family)</fullName>
    </submittedName>
</protein>
<dbReference type="SUPFAM" id="SSF81321">
    <property type="entry name" value="Family A G protein-coupled receptor-like"/>
    <property type="match status" value="1"/>
</dbReference>
<keyword evidence="8" id="KW-0807">Transducer</keyword>
<accession>A0AAW1IZF5</accession>
<dbReference type="GO" id="GO:0005886">
    <property type="term" value="C:plasma membrane"/>
    <property type="evidence" value="ECO:0007669"/>
    <property type="project" value="TreeGrafter"/>
</dbReference>
<comment type="similarity">
    <text evidence="2">Belongs to the G-protein coupled receptor 1 family.</text>
</comment>
<dbReference type="InterPro" id="IPR017452">
    <property type="entry name" value="GPCR_Rhodpsn_7TM"/>
</dbReference>
<evidence type="ECO:0000259" key="11">
    <source>
        <dbReference type="PROSITE" id="PS50262"/>
    </source>
</evidence>
<dbReference type="EMBL" id="JASPKY010000474">
    <property type="protein sequence ID" value="KAK9695685.1"/>
    <property type="molecule type" value="Genomic_DNA"/>
</dbReference>
<dbReference type="GO" id="GO:0008188">
    <property type="term" value="F:neuropeptide receptor activity"/>
    <property type="evidence" value="ECO:0007669"/>
    <property type="project" value="TreeGrafter"/>
</dbReference>
<evidence type="ECO:0000256" key="2">
    <source>
        <dbReference type="ARBA" id="ARBA00010663"/>
    </source>
</evidence>
<evidence type="ECO:0000256" key="6">
    <source>
        <dbReference type="ARBA" id="ARBA00023136"/>
    </source>
</evidence>
<evidence type="ECO:0000256" key="3">
    <source>
        <dbReference type="ARBA" id="ARBA00022692"/>
    </source>
</evidence>
<keyword evidence="13" id="KW-1185">Reference proteome</keyword>
<feature type="transmembrane region" description="Helical" evidence="10">
    <location>
        <begin position="148"/>
        <end position="169"/>
    </location>
</feature>
<feature type="compositionally biased region" description="Low complexity" evidence="9">
    <location>
        <begin position="114"/>
        <end position="131"/>
    </location>
</feature>
<reference evidence="12 13" key="1">
    <citation type="journal article" date="2024" name="BMC Genomics">
        <title>De novo assembly and annotation of Popillia japonica's genome with initial clues to its potential as an invasive pest.</title>
        <authorList>
            <person name="Cucini C."/>
            <person name="Boschi S."/>
            <person name="Funari R."/>
            <person name="Cardaioli E."/>
            <person name="Iannotti N."/>
            <person name="Marturano G."/>
            <person name="Paoli F."/>
            <person name="Bruttini M."/>
            <person name="Carapelli A."/>
            <person name="Frati F."/>
            <person name="Nardi F."/>
        </authorList>
    </citation>
    <scope>NUCLEOTIDE SEQUENCE [LARGE SCALE GENOMIC DNA]</scope>
    <source>
        <strain evidence="12">DMR45628</strain>
    </source>
</reference>
<comment type="subcellular location">
    <subcellularLocation>
        <location evidence="1">Membrane</location>
        <topology evidence="1">Multi-pass membrane protein</topology>
    </subcellularLocation>
</comment>
<name>A0AAW1IZF5_POPJA</name>
<dbReference type="PANTHER" id="PTHR24238">
    <property type="entry name" value="G-PROTEIN COUPLED RECEPTOR"/>
    <property type="match status" value="1"/>
</dbReference>
<feature type="transmembrane region" description="Helical" evidence="10">
    <location>
        <begin position="189"/>
        <end position="210"/>
    </location>
</feature>
<evidence type="ECO:0000256" key="7">
    <source>
        <dbReference type="ARBA" id="ARBA00023170"/>
    </source>
</evidence>
<evidence type="ECO:0000256" key="1">
    <source>
        <dbReference type="ARBA" id="ARBA00004141"/>
    </source>
</evidence>
<dbReference type="Pfam" id="PF00001">
    <property type="entry name" value="7tm_1"/>
    <property type="match status" value="1"/>
</dbReference>
<evidence type="ECO:0000313" key="12">
    <source>
        <dbReference type="EMBL" id="KAK9695685.1"/>
    </source>
</evidence>
<feature type="transmembrane region" description="Helical" evidence="10">
    <location>
        <begin position="35"/>
        <end position="56"/>
    </location>
</feature>
<comment type="caution">
    <text evidence="12">The sequence shown here is derived from an EMBL/GenBank/DDBJ whole genome shotgun (WGS) entry which is preliminary data.</text>
</comment>